<reference evidence="1 2" key="1">
    <citation type="submission" date="2024-12" db="EMBL/GenBank/DDBJ databases">
        <authorList>
            <person name="Lee Y."/>
        </authorList>
    </citation>
    <scope>NUCLEOTIDE SEQUENCE [LARGE SCALE GENOMIC DNA]</scope>
    <source>
        <strain evidence="1 2">03SUJ4</strain>
    </source>
</reference>
<name>A0ABW9KHS4_9BACT</name>
<evidence type="ECO:0008006" key="3">
    <source>
        <dbReference type="Google" id="ProtNLM"/>
    </source>
</evidence>
<dbReference type="EMBL" id="JBJYXY010000001">
    <property type="protein sequence ID" value="MFN2975137.1"/>
    <property type="molecule type" value="Genomic_DNA"/>
</dbReference>
<keyword evidence="2" id="KW-1185">Reference proteome</keyword>
<dbReference type="Proteomes" id="UP001634747">
    <property type="component" value="Unassembled WGS sequence"/>
</dbReference>
<gene>
    <name evidence="1" type="ORF">ACK2TP_05125</name>
</gene>
<evidence type="ECO:0000313" key="2">
    <source>
        <dbReference type="Proteomes" id="UP001634747"/>
    </source>
</evidence>
<dbReference type="RefSeq" id="WP_263413330.1">
    <property type="nucleotide sequence ID" value="NZ_BAABBH010000001.1"/>
</dbReference>
<dbReference type="Gene3D" id="3.10.450.50">
    <property type="match status" value="1"/>
</dbReference>
<sequence>MSYRIPRMEGTGHAIVIEDMQEFQAKFPGGRFALRSVSEHHDVALMEWQLILPDGTPAVLGHDAVRVTEGGKLGQIVTFAPSTPEA</sequence>
<comment type="caution">
    <text evidence="1">The sequence shown here is derived from an EMBL/GenBank/DDBJ whole genome shotgun (WGS) entry which is preliminary data.</text>
</comment>
<dbReference type="InterPro" id="IPR032710">
    <property type="entry name" value="NTF2-like_dom_sf"/>
</dbReference>
<organism evidence="1 2">
    <name type="scientific">Terriglobus aquaticus</name>
    <dbReference type="NCBI Taxonomy" id="940139"/>
    <lineage>
        <taxon>Bacteria</taxon>
        <taxon>Pseudomonadati</taxon>
        <taxon>Acidobacteriota</taxon>
        <taxon>Terriglobia</taxon>
        <taxon>Terriglobales</taxon>
        <taxon>Acidobacteriaceae</taxon>
        <taxon>Terriglobus</taxon>
    </lineage>
</organism>
<accession>A0ABW9KHS4</accession>
<protein>
    <recommendedName>
        <fullName evidence="3">SnoaL-like domain-containing protein</fullName>
    </recommendedName>
</protein>
<dbReference type="SUPFAM" id="SSF54427">
    <property type="entry name" value="NTF2-like"/>
    <property type="match status" value="1"/>
</dbReference>
<proteinExistence type="predicted"/>
<evidence type="ECO:0000313" key="1">
    <source>
        <dbReference type="EMBL" id="MFN2975137.1"/>
    </source>
</evidence>